<dbReference type="InterPro" id="IPR036291">
    <property type="entry name" value="NAD(P)-bd_dom_sf"/>
</dbReference>
<dbReference type="EMBL" id="KQ964269">
    <property type="protein sequence ID" value="KXJ86333.1"/>
    <property type="molecule type" value="Genomic_DNA"/>
</dbReference>
<dbReference type="PRINTS" id="PR00080">
    <property type="entry name" value="SDRFAMILY"/>
</dbReference>
<feature type="region of interest" description="Disordered" evidence="5">
    <location>
        <begin position="135"/>
        <end position="160"/>
    </location>
</feature>
<comment type="similarity">
    <text evidence="1 4">Belongs to the short-chain dehydrogenases/reductases (SDR) family.</text>
</comment>
<dbReference type="Pfam" id="PF00106">
    <property type="entry name" value="adh_short"/>
    <property type="match status" value="2"/>
</dbReference>
<evidence type="ECO:0000313" key="6">
    <source>
        <dbReference type="EMBL" id="KXJ86333.1"/>
    </source>
</evidence>
<dbReference type="Gene3D" id="3.40.50.720">
    <property type="entry name" value="NAD(P)-binding Rossmann-like Domain"/>
    <property type="match status" value="1"/>
</dbReference>
<name>A0A136IN06_9PEZI</name>
<protein>
    <submittedName>
        <fullName evidence="6">Uncharacterized protein</fullName>
    </submittedName>
</protein>
<dbReference type="OrthoDB" id="1274115at2759"/>
<evidence type="ECO:0000313" key="7">
    <source>
        <dbReference type="Proteomes" id="UP000070501"/>
    </source>
</evidence>
<dbReference type="InterPro" id="IPR020904">
    <property type="entry name" value="Sc_DH/Rdtase_CS"/>
</dbReference>
<feature type="compositionally biased region" description="Basic and acidic residues" evidence="5">
    <location>
        <begin position="135"/>
        <end position="156"/>
    </location>
</feature>
<dbReference type="SUPFAM" id="SSF51735">
    <property type="entry name" value="NAD(P)-binding Rossmann-fold domains"/>
    <property type="match status" value="1"/>
</dbReference>
<gene>
    <name evidence="6" type="ORF">Micbo1qcDRAFT_219692</name>
</gene>
<dbReference type="Proteomes" id="UP000070501">
    <property type="component" value="Unassembled WGS sequence"/>
</dbReference>
<organism evidence="6 7">
    <name type="scientific">Microdochium bolleyi</name>
    <dbReference type="NCBI Taxonomy" id="196109"/>
    <lineage>
        <taxon>Eukaryota</taxon>
        <taxon>Fungi</taxon>
        <taxon>Dikarya</taxon>
        <taxon>Ascomycota</taxon>
        <taxon>Pezizomycotina</taxon>
        <taxon>Sordariomycetes</taxon>
        <taxon>Xylariomycetidae</taxon>
        <taxon>Xylariales</taxon>
        <taxon>Microdochiaceae</taxon>
        <taxon>Microdochium</taxon>
    </lineage>
</organism>
<evidence type="ECO:0000256" key="4">
    <source>
        <dbReference type="RuleBase" id="RU000363"/>
    </source>
</evidence>
<keyword evidence="2" id="KW-0521">NADP</keyword>
<dbReference type="STRING" id="196109.A0A136IN06"/>
<dbReference type="InterPro" id="IPR051911">
    <property type="entry name" value="SDR_oxidoreductase"/>
</dbReference>
<evidence type="ECO:0000256" key="1">
    <source>
        <dbReference type="ARBA" id="ARBA00006484"/>
    </source>
</evidence>
<dbReference type="GO" id="GO:0016491">
    <property type="term" value="F:oxidoreductase activity"/>
    <property type="evidence" value="ECO:0007669"/>
    <property type="project" value="UniProtKB-KW"/>
</dbReference>
<dbReference type="PANTHER" id="PTHR43976">
    <property type="entry name" value="SHORT CHAIN DEHYDROGENASE"/>
    <property type="match status" value="1"/>
</dbReference>
<sequence>MNSRTAAPRSWLITGASSGLGAALALEALSTGARVIGATRDISKARASVPDFEARGGQWLKLDVTSADCEQVVRAAVEEDEVDVLVNCAGYALLGALEDISDDEISAQLDANFTGPIRCIRGALPAFRARAAVRDTPAEARGGDNKNNNSREDPRHGAGPGTIVNFSSGAALIGVPGRSLYCASKFALEGMTEALAKEVEPWGIRVLLVVPGAFKTPFSDTCVVAQRGGSESGVSEAYRGTPADKMVRLTRNMAAEGLLKGDPAKAAQRVVEAVTGRIGGGVVVGTEEPQEPLRLFLGSDCLRAVRIKMDALSANYDAVEAAAQSTDLD</sequence>
<proteinExistence type="inferred from homology"/>
<evidence type="ECO:0000256" key="5">
    <source>
        <dbReference type="SAM" id="MobiDB-lite"/>
    </source>
</evidence>
<evidence type="ECO:0000256" key="3">
    <source>
        <dbReference type="ARBA" id="ARBA00023002"/>
    </source>
</evidence>
<dbReference type="PRINTS" id="PR00081">
    <property type="entry name" value="GDHRDH"/>
</dbReference>
<dbReference type="PANTHER" id="PTHR43976:SF16">
    <property type="entry name" value="SHORT-CHAIN DEHYDROGENASE_REDUCTASE FAMILY PROTEIN"/>
    <property type="match status" value="1"/>
</dbReference>
<keyword evidence="7" id="KW-1185">Reference proteome</keyword>
<reference evidence="7" key="1">
    <citation type="submission" date="2016-02" db="EMBL/GenBank/DDBJ databases">
        <title>Draft genome sequence of Microdochium bolleyi, a fungal endophyte of beachgrass.</title>
        <authorList>
            <consortium name="DOE Joint Genome Institute"/>
            <person name="David A.S."/>
            <person name="May G."/>
            <person name="Haridas S."/>
            <person name="Lim J."/>
            <person name="Wang M."/>
            <person name="Labutti K."/>
            <person name="Lipzen A."/>
            <person name="Barry K."/>
            <person name="Grigoriev I.V."/>
        </authorList>
    </citation>
    <scope>NUCLEOTIDE SEQUENCE [LARGE SCALE GENOMIC DNA]</scope>
    <source>
        <strain evidence="7">J235TASD1</strain>
    </source>
</reference>
<keyword evidence="3" id="KW-0560">Oxidoreductase</keyword>
<dbReference type="InterPro" id="IPR002347">
    <property type="entry name" value="SDR_fam"/>
</dbReference>
<dbReference type="InParanoid" id="A0A136IN06"/>
<accession>A0A136IN06</accession>
<evidence type="ECO:0000256" key="2">
    <source>
        <dbReference type="ARBA" id="ARBA00022857"/>
    </source>
</evidence>
<dbReference type="AlphaFoldDB" id="A0A136IN06"/>
<dbReference type="PROSITE" id="PS00061">
    <property type="entry name" value="ADH_SHORT"/>
    <property type="match status" value="1"/>
</dbReference>